<evidence type="ECO:0000313" key="3">
    <source>
        <dbReference type="Proteomes" id="UP001370758"/>
    </source>
</evidence>
<dbReference type="InterPro" id="IPR056672">
    <property type="entry name" value="DUF7770"/>
</dbReference>
<gene>
    <name evidence="2" type="ORF">TWF481_005547</name>
</gene>
<comment type="caution">
    <text evidence="2">The sequence shown here is derived from an EMBL/GenBank/DDBJ whole genome shotgun (WGS) entry which is preliminary data.</text>
</comment>
<feature type="domain" description="DUF7770" evidence="1">
    <location>
        <begin position="22"/>
        <end position="187"/>
    </location>
</feature>
<evidence type="ECO:0000313" key="2">
    <source>
        <dbReference type="EMBL" id="KAK6507098.1"/>
    </source>
</evidence>
<dbReference type="Pfam" id="PF24968">
    <property type="entry name" value="DUF7770"/>
    <property type="match status" value="1"/>
</dbReference>
<organism evidence="2 3">
    <name type="scientific">Arthrobotrys musiformis</name>
    <dbReference type="NCBI Taxonomy" id="47236"/>
    <lineage>
        <taxon>Eukaryota</taxon>
        <taxon>Fungi</taxon>
        <taxon>Dikarya</taxon>
        <taxon>Ascomycota</taxon>
        <taxon>Pezizomycotina</taxon>
        <taxon>Orbiliomycetes</taxon>
        <taxon>Orbiliales</taxon>
        <taxon>Orbiliaceae</taxon>
        <taxon>Arthrobotrys</taxon>
    </lineage>
</organism>
<dbReference type="EMBL" id="JAVHJL010000003">
    <property type="protein sequence ID" value="KAK6507098.1"/>
    <property type="molecule type" value="Genomic_DNA"/>
</dbReference>
<evidence type="ECO:0000259" key="1">
    <source>
        <dbReference type="Pfam" id="PF24968"/>
    </source>
</evidence>
<accession>A0AAV9WE82</accession>
<dbReference type="Proteomes" id="UP001370758">
    <property type="component" value="Unassembled WGS sequence"/>
</dbReference>
<keyword evidence="3" id="KW-1185">Reference proteome</keyword>
<sequence>MSTSRPRALTIAVPTRSRVVDVRVVVHKTRGVVNNRPVNHWCLYLHTEEGYVVKVNMREKTSEEWSHIPYRDADYGRPGILDISAYETHSVTPSMIKAWDLHTVGRPRVKDLISVLRENHREFYTMSKCGSGCRFWVYTAISDFEGAGYVNVGTMTFIHERLMFWYDLRPDLTVAREPVDTMPPGKFWTPEAWNAEWRRYDTFHPSSDLWHDDFRYRS</sequence>
<proteinExistence type="predicted"/>
<name>A0AAV9WE82_9PEZI</name>
<dbReference type="AlphaFoldDB" id="A0AAV9WE82"/>
<protein>
    <recommendedName>
        <fullName evidence="1">DUF7770 domain-containing protein</fullName>
    </recommendedName>
</protein>
<reference evidence="2 3" key="1">
    <citation type="submission" date="2023-08" db="EMBL/GenBank/DDBJ databases">
        <authorList>
            <person name="Palmer J.M."/>
        </authorList>
    </citation>
    <scope>NUCLEOTIDE SEQUENCE [LARGE SCALE GENOMIC DNA]</scope>
    <source>
        <strain evidence="2 3">TWF481</strain>
    </source>
</reference>